<evidence type="ECO:0000256" key="6">
    <source>
        <dbReference type="ARBA" id="ARBA00012795"/>
    </source>
</evidence>
<dbReference type="SMART" id="SM00426">
    <property type="entry name" value="TEA"/>
    <property type="match status" value="1"/>
</dbReference>
<evidence type="ECO:0000313" key="20">
    <source>
        <dbReference type="Proteomes" id="UP000188533"/>
    </source>
</evidence>
<keyword evidence="9" id="KW-0489">Methyltransferase</keyword>
<keyword evidence="11" id="KW-0949">S-adenosyl-L-methionine</keyword>
<protein>
    <recommendedName>
        <fullName evidence="7">tRNA (uracil-O(2)-)-methyltransferase</fullName>
        <ecNumber evidence="6">2.1.1.211</ecNumber>
    </recommendedName>
</protein>
<dbReference type="GO" id="GO:0141101">
    <property type="term" value="F:tRNA(Ser) (uridine(44)-2'-O-)-methyltransferase activity"/>
    <property type="evidence" value="ECO:0007669"/>
    <property type="project" value="UniProtKB-EC"/>
</dbReference>
<dbReference type="InterPro" id="IPR011671">
    <property type="entry name" value="tRNA_uracil_MeTrfase"/>
</dbReference>
<comment type="catalytic activity">
    <reaction evidence="13">
        <text>uridine(44) in tRNA(Ser) + S-adenosyl-L-methionine = 2'-O-methyluridine(44) in tRNA(Ser) + S-adenosyl-L-homocysteine + H(+)</text>
        <dbReference type="Rhea" id="RHEA:43100"/>
        <dbReference type="Rhea" id="RHEA-COMP:10339"/>
        <dbReference type="Rhea" id="RHEA-COMP:10340"/>
        <dbReference type="ChEBI" id="CHEBI:15378"/>
        <dbReference type="ChEBI" id="CHEBI:57856"/>
        <dbReference type="ChEBI" id="CHEBI:59789"/>
        <dbReference type="ChEBI" id="CHEBI:65315"/>
        <dbReference type="ChEBI" id="CHEBI:74478"/>
        <dbReference type="EC" id="2.1.1.211"/>
    </reaction>
</comment>
<comment type="caution">
    <text evidence="19">The sequence shown here is derived from an EMBL/GenBank/DDBJ whole genome shotgun (WGS) entry which is preliminary data.</text>
</comment>
<evidence type="ECO:0000256" key="3">
    <source>
        <dbReference type="ARBA" id="ARBA00004496"/>
    </source>
</evidence>
<keyword evidence="16" id="KW-0812">Transmembrane</keyword>
<feature type="transmembrane region" description="Helical" evidence="16">
    <location>
        <begin position="1306"/>
        <end position="1325"/>
    </location>
</feature>
<evidence type="ECO:0000256" key="1">
    <source>
        <dbReference type="ARBA" id="ARBA00002778"/>
    </source>
</evidence>
<evidence type="ECO:0000256" key="14">
    <source>
        <dbReference type="PROSITE-ProRule" id="PRU00505"/>
    </source>
</evidence>
<dbReference type="Pfam" id="PF07690">
    <property type="entry name" value="MFS_1"/>
    <property type="match status" value="1"/>
</dbReference>
<dbReference type="Proteomes" id="UP000188533">
    <property type="component" value="Unassembled WGS sequence"/>
</dbReference>
<dbReference type="GO" id="GO:0003700">
    <property type="term" value="F:DNA-binding transcription factor activity"/>
    <property type="evidence" value="ECO:0007669"/>
    <property type="project" value="InterPro"/>
</dbReference>
<feature type="region of interest" description="Disordered" evidence="15">
    <location>
        <begin position="401"/>
        <end position="442"/>
    </location>
</feature>
<feature type="compositionally biased region" description="Polar residues" evidence="15">
    <location>
        <begin position="1201"/>
        <end position="1215"/>
    </location>
</feature>
<evidence type="ECO:0000313" key="19">
    <source>
        <dbReference type="EMBL" id="GAW04469.1"/>
    </source>
</evidence>
<dbReference type="InterPro" id="IPR000818">
    <property type="entry name" value="TEA/ATTS_dom"/>
</dbReference>
<feature type="transmembrane region" description="Helical" evidence="16">
    <location>
        <begin position="1280"/>
        <end position="1299"/>
    </location>
</feature>
<evidence type="ECO:0000256" key="4">
    <source>
        <dbReference type="ARBA" id="ARBA00008421"/>
    </source>
</evidence>
<dbReference type="InterPro" id="IPR036259">
    <property type="entry name" value="MFS_trans_sf"/>
</dbReference>
<evidence type="ECO:0000256" key="15">
    <source>
        <dbReference type="SAM" id="MobiDB-lite"/>
    </source>
</evidence>
<name>A0A1Q3EBG0_LENED</name>
<feature type="transmembrane region" description="Helical" evidence="16">
    <location>
        <begin position="1368"/>
        <end position="1388"/>
    </location>
</feature>
<keyword evidence="10" id="KW-0808">Transferase</keyword>
<feature type="compositionally biased region" description="Basic and acidic residues" evidence="15">
    <location>
        <begin position="1191"/>
        <end position="1200"/>
    </location>
</feature>
<dbReference type="GO" id="GO:0016020">
    <property type="term" value="C:membrane"/>
    <property type="evidence" value="ECO:0007669"/>
    <property type="project" value="UniProtKB-SubCell"/>
</dbReference>
<keyword evidence="16" id="KW-0472">Membrane</keyword>
<dbReference type="SUPFAM" id="SSF103473">
    <property type="entry name" value="MFS general substrate transporter"/>
    <property type="match status" value="1"/>
</dbReference>
<evidence type="ECO:0000256" key="16">
    <source>
        <dbReference type="SAM" id="Phobius"/>
    </source>
</evidence>
<comment type="similarity">
    <text evidence="5">Belongs to the TRM44 family.</text>
</comment>
<evidence type="ECO:0000256" key="10">
    <source>
        <dbReference type="ARBA" id="ARBA00022679"/>
    </source>
</evidence>
<sequence>MARGTQASPRDGYAKSSAKEATEIVLAARKTWKLMRSKREKVWPPLIEATLIEALQKYRPQSVTDIQLLQRFPKRNCWISKYIKRRTGHDRSPKQVGSRLQQLRDSCRDERILQLLSRKQYDDNDDNDSVTSCSTSLDSFGSTPPSESTGSPHSSSPISVPSPGTDTEVYTNDVSALEAKRHTLVRIELTSPLSHFICSPISFDTISSDREIGPTIVCVDLKLASLVTTLFSWKNPMISLHSARVLDVTEHHCLFKVFLDGMMVHLDRTEIGLQSTLAQTRNGTTRQMYLYETKFLPKYWTECFSSVDLACCEVHQCLIKRRLISDNDTDFLSLKEHHEDEVVHTVRYTFVDLRSTPPSTPSDEPVELWKPPLEETSYESPLNGSVTHASDALGLDAPAVHPKAESSRDGRAHFPVKEESHTPPSEFSPLSQDLSNGMPEPPVQSTQCLYELADHTQPTTYEFDFSITSSSANDMPALVYPSAYTATTFTPQCNHPLTISSTEWLQQGQWTAQGYRPQHPETMSSPHNKRYAYFWEQPISYAHISSYLGQADPLSYNSTASETQETQEPYAYAQPDYMMTPVGSAHSDYANDLYQRQDDRKMREGPLNTHLPLSGSETWTPLIDCPANFPEELFDTALSQLIHHPEYNSTLILRSETVSDSTDPHGFSPSIPTMDNLHQNRCIHRKLLPRRPGRDASLEQYCTLYKTSSSASHSVLVLTPITSENNPLPYYHPRVFHLAFRGGPTTRDTSRPKFKAFSYLFGSSRYSSPIWMGCYDELSEADPLKHVFEDIGIATYLMLLWKITFGNQEVGETNFQTGEPWKRWPRPPAGFVDLGCGNGLLTHILISEGYEGHGIDLRERMSWKSYPSDTQNHLHVHVFNPLDFSFDKNPVFLPSGVFIIANHADELTPWTPVLSTLCSASGYLSIPCCAWDFDARYERSATTMFPIPKTNSVLDTDTDLERISMNNFIKTLNLGGDGSNTSGYSMYRIWLATLSVYTGWEVECETLRIPSTRNWAIIGRKRSRAVPQEEALKNAEEIIWNKGSGNFERRKFRITLSCLFNSVVQFSFWNFMESVKIFGTAASTDRNRMCTRTLTCLNKIPAVPGAQQVLKLLMWAGKTSRTLGGYLLLVAVVLPRSKIQLLPVMSHIFFRLLFPNGHTHKTRNHIPYSSAFGLLCTAVAEALTTMSLSEKTSHSHDLQSRENSPLNRQESSSENIKTDVEASPASAPALTFPEGGLQGWLTVTGGFLTLFCAAGTMQSFGVYENFYTLNSLSDHPPSDIAWIGSLQGFLLFGGGFFSGQLFDRGYFRHLMIGGSLLFVFCSFMLSLAKPHNYYQNFLAQGLGMGIGMGMLFMPSLSIASHYFRRRRALAMGIVLSGGSLGAAIYPIMLNHLFASVGFAWAVRAQSFLYLGLLIISNLIMKTRLPAGGKKDIDLKGLLTDVPYLLCTAGSFFVFWGLFVPYFYLQLFCSKHDLPANIVTYGITILNITGVLGRTLPNFMADVFGPFNIAIATGVITGALVFMLLASKSVAATVVFAVLYGFTSGGFVSVIGPVAATFAKNINEVGTRMGFLTFVSSFAMLTGSPISGAVLHSPQYFWVRPVVFSAVVQLFGSALIIISRGMQAKKKGTWKL</sequence>
<gene>
    <name evidence="19" type="ORF">LENED_006263</name>
</gene>
<feature type="domain" description="Major facilitator superfamily (MFS) profile" evidence="17">
    <location>
        <begin position="1442"/>
        <end position="1631"/>
    </location>
</feature>
<comment type="function">
    <text evidence="1">Probable adenosyl-L-methionine (AdoMet)-dependent tRNA (uracil-O(2)-)-methyltransferase.</text>
</comment>
<dbReference type="GO" id="GO:0022857">
    <property type="term" value="F:transmembrane transporter activity"/>
    <property type="evidence" value="ECO:0007669"/>
    <property type="project" value="InterPro"/>
</dbReference>
<dbReference type="PANTHER" id="PTHR21210">
    <property type="entry name" value="TRNA (URACIL-O(2)-)-METHYLTRANSFERASE-RELATED"/>
    <property type="match status" value="1"/>
</dbReference>
<dbReference type="InterPro" id="IPR038096">
    <property type="entry name" value="TEA/ATTS_sf"/>
</dbReference>
<evidence type="ECO:0000256" key="9">
    <source>
        <dbReference type="ARBA" id="ARBA00022603"/>
    </source>
</evidence>
<evidence type="ECO:0000256" key="7">
    <source>
        <dbReference type="ARBA" id="ARBA00017788"/>
    </source>
</evidence>
<keyword evidence="8" id="KW-0963">Cytoplasm</keyword>
<comment type="similarity">
    <text evidence="4">Belongs to the TEC1 family.</text>
</comment>
<evidence type="ECO:0000256" key="5">
    <source>
        <dbReference type="ARBA" id="ARBA00009056"/>
    </source>
</evidence>
<feature type="transmembrane region" description="Helical" evidence="16">
    <location>
        <begin position="1596"/>
        <end position="1617"/>
    </location>
</feature>
<feature type="transmembrane region" description="Helical" evidence="16">
    <location>
        <begin position="1570"/>
        <end position="1590"/>
    </location>
</feature>
<dbReference type="GO" id="GO:0030488">
    <property type="term" value="P:tRNA methylation"/>
    <property type="evidence" value="ECO:0007669"/>
    <property type="project" value="TreeGrafter"/>
</dbReference>
<keyword evidence="12" id="KW-0819">tRNA processing</keyword>
<reference evidence="19 20" key="2">
    <citation type="submission" date="2017-02" db="EMBL/GenBank/DDBJ databases">
        <title>A genome survey and senescence transcriptome analysis in Lentinula edodes.</title>
        <authorList>
            <person name="Sakamoto Y."/>
            <person name="Nakade K."/>
            <person name="Sato S."/>
            <person name="Yoshida Y."/>
            <person name="Miyazaki K."/>
            <person name="Natsume S."/>
            <person name="Konno N."/>
        </authorList>
    </citation>
    <scope>NUCLEOTIDE SEQUENCE [LARGE SCALE GENOMIC DNA]</scope>
    <source>
        <strain evidence="19 20">NBRC 111202</strain>
    </source>
</reference>
<keyword evidence="16" id="KW-1133">Transmembrane helix</keyword>
<feature type="compositionally biased region" description="Basic and acidic residues" evidence="15">
    <location>
        <begin position="402"/>
        <end position="421"/>
    </location>
</feature>
<dbReference type="InterPro" id="IPR029063">
    <property type="entry name" value="SAM-dependent_MTases_sf"/>
</dbReference>
<dbReference type="EC" id="2.1.1.211" evidence="6"/>
<evidence type="ECO:0000259" key="17">
    <source>
        <dbReference type="PROSITE" id="PS50850"/>
    </source>
</evidence>
<proteinExistence type="inferred from homology"/>
<evidence type="ECO:0000256" key="2">
    <source>
        <dbReference type="ARBA" id="ARBA00004141"/>
    </source>
</evidence>
<dbReference type="Pfam" id="PF07757">
    <property type="entry name" value="AdoMet_MTase"/>
    <property type="match status" value="1"/>
</dbReference>
<feature type="region of interest" description="Disordered" evidence="15">
    <location>
        <begin position="1191"/>
        <end position="1218"/>
    </location>
</feature>
<accession>A0A1Q3EBG0</accession>
<feature type="transmembrane region" description="Helical" evidence="16">
    <location>
        <begin position="1502"/>
        <end position="1524"/>
    </location>
</feature>
<feature type="compositionally biased region" description="Low complexity" evidence="15">
    <location>
        <begin position="139"/>
        <end position="165"/>
    </location>
</feature>
<keyword evidence="20" id="KW-1185">Reference proteome</keyword>
<dbReference type="InterPro" id="IPR011701">
    <property type="entry name" value="MFS"/>
</dbReference>
<dbReference type="Gene3D" id="1.20.1250.20">
    <property type="entry name" value="MFS general substrate transporter like domains"/>
    <property type="match status" value="2"/>
</dbReference>
<dbReference type="Pfam" id="PF01285">
    <property type="entry name" value="TEA"/>
    <property type="match status" value="1"/>
</dbReference>
<dbReference type="Gene3D" id="6.10.20.40">
    <property type="entry name" value="TEA/ATTS domain"/>
    <property type="match status" value="1"/>
</dbReference>
<dbReference type="PANTHER" id="PTHR21210:SF0">
    <property type="entry name" value="TRNA (URACIL-O(2)-)-METHYLTRANSFERASE-RELATED"/>
    <property type="match status" value="1"/>
</dbReference>
<dbReference type="SUPFAM" id="SSF53335">
    <property type="entry name" value="S-adenosyl-L-methionine-dependent methyltransferases"/>
    <property type="match status" value="1"/>
</dbReference>
<feature type="transmembrane region" description="Helical" evidence="16">
    <location>
        <begin position="1337"/>
        <end position="1356"/>
    </location>
</feature>
<feature type="domain" description="TEA" evidence="18">
    <location>
        <begin position="36"/>
        <end position="110"/>
    </location>
</feature>
<feature type="transmembrane region" description="Helical" evidence="16">
    <location>
        <begin position="1400"/>
        <end position="1420"/>
    </location>
</feature>
<dbReference type="PROSITE" id="PS51088">
    <property type="entry name" value="TEA_2"/>
    <property type="match status" value="1"/>
</dbReference>
<feature type="transmembrane region" description="Helical" evidence="16">
    <location>
        <begin position="1441"/>
        <end position="1463"/>
    </location>
</feature>
<reference evidence="19 20" key="1">
    <citation type="submission" date="2016-08" db="EMBL/GenBank/DDBJ databases">
        <authorList>
            <consortium name="Lentinula edodes genome sequencing consortium"/>
            <person name="Sakamoto Y."/>
            <person name="Nakade K."/>
            <person name="Sato S."/>
            <person name="Yoshida Y."/>
            <person name="Miyazaki K."/>
            <person name="Natsume S."/>
            <person name="Konno N."/>
        </authorList>
    </citation>
    <scope>NUCLEOTIDE SEQUENCE [LARGE SCALE GENOMIC DNA]</scope>
    <source>
        <strain evidence="19 20">NBRC 111202</strain>
    </source>
</reference>
<evidence type="ECO:0000256" key="11">
    <source>
        <dbReference type="ARBA" id="ARBA00022691"/>
    </source>
</evidence>
<dbReference type="PROSITE" id="PS50850">
    <property type="entry name" value="MFS"/>
    <property type="match status" value="1"/>
</dbReference>
<evidence type="ECO:0000259" key="18">
    <source>
        <dbReference type="PROSITE" id="PS51088"/>
    </source>
</evidence>
<feature type="compositionally biased region" description="Polar residues" evidence="15">
    <location>
        <begin position="129"/>
        <end position="138"/>
    </location>
</feature>
<feature type="DNA-binding region" description="TEA" evidence="14">
    <location>
        <begin position="36"/>
        <end position="110"/>
    </location>
</feature>
<evidence type="ECO:0000256" key="8">
    <source>
        <dbReference type="ARBA" id="ARBA00022490"/>
    </source>
</evidence>
<dbReference type="GO" id="GO:0005737">
    <property type="term" value="C:cytoplasm"/>
    <property type="evidence" value="ECO:0007669"/>
    <property type="project" value="UniProtKB-SubCell"/>
</dbReference>
<feature type="compositionally biased region" description="Polar residues" evidence="15">
    <location>
        <begin position="422"/>
        <end position="435"/>
    </location>
</feature>
<dbReference type="EMBL" id="BDGU01000195">
    <property type="protein sequence ID" value="GAW04469.1"/>
    <property type="molecule type" value="Genomic_DNA"/>
</dbReference>
<feature type="transmembrane region" description="Helical" evidence="16">
    <location>
        <begin position="1530"/>
        <end position="1558"/>
    </location>
</feature>
<feature type="region of interest" description="Disordered" evidence="15">
    <location>
        <begin position="123"/>
        <end position="169"/>
    </location>
</feature>
<evidence type="ECO:0000256" key="12">
    <source>
        <dbReference type="ARBA" id="ARBA00022694"/>
    </source>
</evidence>
<dbReference type="InterPro" id="IPR020846">
    <property type="entry name" value="MFS_dom"/>
</dbReference>
<feature type="transmembrane region" description="Helical" evidence="16">
    <location>
        <begin position="1475"/>
        <end position="1495"/>
    </location>
</feature>
<comment type="subcellular location">
    <subcellularLocation>
        <location evidence="3">Cytoplasm</location>
    </subcellularLocation>
    <subcellularLocation>
        <location evidence="2">Membrane</location>
        <topology evidence="2">Multi-pass membrane protein</topology>
    </subcellularLocation>
</comment>
<evidence type="ECO:0000256" key="13">
    <source>
        <dbReference type="ARBA" id="ARBA00047957"/>
    </source>
</evidence>
<organism evidence="19 20">
    <name type="scientific">Lentinula edodes</name>
    <name type="common">Shiitake mushroom</name>
    <name type="synonym">Lentinus edodes</name>
    <dbReference type="NCBI Taxonomy" id="5353"/>
    <lineage>
        <taxon>Eukaryota</taxon>
        <taxon>Fungi</taxon>
        <taxon>Dikarya</taxon>
        <taxon>Basidiomycota</taxon>
        <taxon>Agaricomycotina</taxon>
        <taxon>Agaricomycetes</taxon>
        <taxon>Agaricomycetidae</taxon>
        <taxon>Agaricales</taxon>
        <taxon>Marasmiineae</taxon>
        <taxon>Omphalotaceae</taxon>
        <taxon>Lentinula</taxon>
    </lineage>
</organism>